<evidence type="ECO:0000313" key="2">
    <source>
        <dbReference type="EMBL" id="TNN37696.1"/>
    </source>
</evidence>
<proteinExistence type="predicted"/>
<reference evidence="2 3" key="1">
    <citation type="submission" date="2019-03" db="EMBL/GenBank/DDBJ databases">
        <title>First draft genome of Liparis tanakae, snailfish: a comprehensive survey of snailfish specific genes.</title>
        <authorList>
            <person name="Kim W."/>
            <person name="Song I."/>
            <person name="Jeong J.-H."/>
            <person name="Kim D."/>
            <person name="Kim S."/>
            <person name="Ryu S."/>
            <person name="Song J.Y."/>
            <person name="Lee S.K."/>
        </authorList>
    </citation>
    <scope>NUCLEOTIDE SEQUENCE [LARGE SCALE GENOMIC DNA]</scope>
    <source>
        <tissue evidence="2">Muscle</tissue>
    </source>
</reference>
<dbReference type="EMBL" id="SRLO01001456">
    <property type="protein sequence ID" value="TNN37696.1"/>
    <property type="molecule type" value="Genomic_DNA"/>
</dbReference>
<name>A0A4Z2F8Y0_9TELE</name>
<feature type="compositionally biased region" description="Basic and acidic residues" evidence="1">
    <location>
        <begin position="45"/>
        <end position="54"/>
    </location>
</feature>
<protein>
    <submittedName>
        <fullName evidence="2">Uncharacterized protein</fullName>
    </submittedName>
</protein>
<keyword evidence="3" id="KW-1185">Reference proteome</keyword>
<evidence type="ECO:0000256" key="1">
    <source>
        <dbReference type="SAM" id="MobiDB-lite"/>
    </source>
</evidence>
<feature type="region of interest" description="Disordered" evidence="1">
    <location>
        <begin position="1"/>
        <end position="54"/>
    </location>
</feature>
<sequence>MELFSEKHKKVTSWWHSESLGRSLDPGSFLPFQGETHQQRAGGPAREDSHWGERGRNHKLVNFSPSFLCELEIVSTAARSST</sequence>
<gene>
    <name evidence="2" type="ORF">EYF80_052146</name>
</gene>
<accession>A0A4Z2F8Y0</accession>
<dbReference type="AlphaFoldDB" id="A0A4Z2F8Y0"/>
<organism evidence="2 3">
    <name type="scientific">Liparis tanakae</name>
    <name type="common">Tanaka's snailfish</name>
    <dbReference type="NCBI Taxonomy" id="230148"/>
    <lineage>
        <taxon>Eukaryota</taxon>
        <taxon>Metazoa</taxon>
        <taxon>Chordata</taxon>
        <taxon>Craniata</taxon>
        <taxon>Vertebrata</taxon>
        <taxon>Euteleostomi</taxon>
        <taxon>Actinopterygii</taxon>
        <taxon>Neopterygii</taxon>
        <taxon>Teleostei</taxon>
        <taxon>Neoteleostei</taxon>
        <taxon>Acanthomorphata</taxon>
        <taxon>Eupercaria</taxon>
        <taxon>Perciformes</taxon>
        <taxon>Cottioidei</taxon>
        <taxon>Cottales</taxon>
        <taxon>Liparidae</taxon>
        <taxon>Liparis</taxon>
    </lineage>
</organism>
<comment type="caution">
    <text evidence="2">The sequence shown here is derived from an EMBL/GenBank/DDBJ whole genome shotgun (WGS) entry which is preliminary data.</text>
</comment>
<evidence type="ECO:0000313" key="3">
    <source>
        <dbReference type="Proteomes" id="UP000314294"/>
    </source>
</evidence>
<dbReference type="Proteomes" id="UP000314294">
    <property type="component" value="Unassembled WGS sequence"/>
</dbReference>